<dbReference type="Proteomes" id="UP001521150">
    <property type="component" value="Unassembled WGS sequence"/>
</dbReference>
<comment type="caution">
    <text evidence="4">The sequence shown here is derived from an EMBL/GenBank/DDBJ whole genome shotgun (WGS) entry which is preliminary data.</text>
</comment>
<keyword evidence="2" id="KW-0812">Transmembrane</keyword>
<keyword evidence="2" id="KW-1133">Transmembrane helix</keyword>
<evidence type="ECO:0000259" key="3">
    <source>
        <dbReference type="Pfam" id="PF00892"/>
    </source>
</evidence>
<name>A0ABS8ZEM1_9PSEU</name>
<keyword evidence="2" id="KW-0472">Membrane</keyword>
<evidence type="ECO:0000256" key="2">
    <source>
        <dbReference type="SAM" id="Phobius"/>
    </source>
</evidence>
<feature type="transmembrane region" description="Helical" evidence="2">
    <location>
        <begin position="40"/>
        <end position="59"/>
    </location>
</feature>
<sequence>MSLVWLLDNVPVWLATTYAYVNPAVALFLGWLVLDEPLPATTIVGSVFVILSVVVVTTADRRSSDYQKGEHCKEL</sequence>
<dbReference type="RefSeq" id="WP_233725814.1">
    <property type="nucleotide sequence ID" value="NZ_JAJVCN010000001.1"/>
</dbReference>
<organism evidence="4 5">
    <name type="scientific">Kibdelosporangium philippinense</name>
    <dbReference type="NCBI Taxonomy" id="211113"/>
    <lineage>
        <taxon>Bacteria</taxon>
        <taxon>Bacillati</taxon>
        <taxon>Actinomycetota</taxon>
        <taxon>Actinomycetes</taxon>
        <taxon>Pseudonocardiales</taxon>
        <taxon>Pseudonocardiaceae</taxon>
        <taxon>Kibdelosporangium</taxon>
    </lineage>
</organism>
<evidence type="ECO:0000313" key="4">
    <source>
        <dbReference type="EMBL" id="MCE7004287.1"/>
    </source>
</evidence>
<dbReference type="InterPro" id="IPR037185">
    <property type="entry name" value="EmrE-like"/>
</dbReference>
<feature type="domain" description="EamA" evidence="3">
    <location>
        <begin position="2"/>
        <end position="57"/>
    </location>
</feature>
<dbReference type="Pfam" id="PF00892">
    <property type="entry name" value="EamA"/>
    <property type="match status" value="1"/>
</dbReference>
<evidence type="ECO:0000256" key="1">
    <source>
        <dbReference type="ARBA" id="ARBA00007362"/>
    </source>
</evidence>
<protein>
    <submittedName>
        <fullName evidence="4">EamA family transporter</fullName>
    </submittedName>
</protein>
<dbReference type="InterPro" id="IPR000620">
    <property type="entry name" value="EamA_dom"/>
</dbReference>
<dbReference type="EMBL" id="JAJVCN010000001">
    <property type="protein sequence ID" value="MCE7004287.1"/>
    <property type="molecule type" value="Genomic_DNA"/>
</dbReference>
<comment type="similarity">
    <text evidence="1">Belongs to the EamA transporter family.</text>
</comment>
<dbReference type="SUPFAM" id="SSF103481">
    <property type="entry name" value="Multidrug resistance efflux transporter EmrE"/>
    <property type="match status" value="1"/>
</dbReference>
<reference evidence="4 5" key="1">
    <citation type="submission" date="2021-12" db="EMBL/GenBank/DDBJ databases">
        <title>Genome sequence of Kibdelosporangium philippinense ATCC 49844.</title>
        <authorList>
            <person name="Fedorov E.A."/>
            <person name="Omeragic M."/>
            <person name="Shalygina K.F."/>
            <person name="Maclea K.S."/>
        </authorList>
    </citation>
    <scope>NUCLEOTIDE SEQUENCE [LARGE SCALE GENOMIC DNA]</scope>
    <source>
        <strain evidence="4 5">ATCC 49844</strain>
    </source>
</reference>
<proteinExistence type="inferred from homology"/>
<feature type="transmembrane region" description="Helical" evidence="2">
    <location>
        <begin position="12"/>
        <end position="34"/>
    </location>
</feature>
<evidence type="ECO:0000313" key="5">
    <source>
        <dbReference type="Proteomes" id="UP001521150"/>
    </source>
</evidence>
<keyword evidence="5" id="KW-1185">Reference proteome</keyword>
<dbReference type="Gene3D" id="1.10.3730.20">
    <property type="match status" value="1"/>
</dbReference>
<accession>A0ABS8ZEM1</accession>
<gene>
    <name evidence="4" type="ORF">LWC34_15795</name>
</gene>